<dbReference type="PRINTS" id="PR00047">
    <property type="entry name" value="STROIDFINGER"/>
</dbReference>
<dbReference type="OMA" id="HTEYGIS"/>
<dbReference type="Pfam" id="PF00104">
    <property type="entry name" value="Hormone_recep"/>
    <property type="match status" value="1"/>
</dbReference>
<keyword evidence="6 9" id="KW-0804">Transcription</keyword>
<dbReference type="SUPFAM" id="SSF57716">
    <property type="entry name" value="Glucocorticoid receptor-like (DNA-binding domain)"/>
    <property type="match status" value="1"/>
</dbReference>
<keyword evidence="3 9" id="KW-0862">Zinc</keyword>
<feature type="compositionally biased region" description="Low complexity" evidence="10">
    <location>
        <begin position="414"/>
        <end position="430"/>
    </location>
</feature>
<dbReference type="PRINTS" id="PR00398">
    <property type="entry name" value="STRDHORMONER"/>
</dbReference>
<dbReference type="Pfam" id="PF00105">
    <property type="entry name" value="zf-C4"/>
    <property type="match status" value="1"/>
</dbReference>
<evidence type="ECO:0000256" key="1">
    <source>
        <dbReference type="ARBA" id="ARBA00022723"/>
    </source>
</evidence>
<dbReference type="AlphaFoldDB" id="A0A8C4Q499"/>
<protein>
    <submittedName>
        <fullName evidence="13">Retinoic acid receptor gamma</fullName>
    </submittedName>
</protein>
<dbReference type="SMART" id="SM00399">
    <property type="entry name" value="ZnF_C4"/>
    <property type="match status" value="1"/>
</dbReference>
<proteinExistence type="inferred from homology"/>
<keyword evidence="4 9" id="KW-0805">Transcription regulation</keyword>
<dbReference type="PROSITE" id="PS51030">
    <property type="entry name" value="NUCLEAR_REC_DBD_2"/>
    <property type="match status" value="1"/>
</dbReference>
<feature type="domain" description="Nuclear receptor" evidence="11">
    <location>
        <begin position="78"/>
        <end position="153"/>
    </location>
</feature>
<keyword evidence="8 9" id="KW-0539">Nucleus</keyword>
<dbReference type="FunFam" id="3.30.50.10:FF:000044">
    <property type="entry name" value="retinoic acid receptor beta isoform X4"/>
    <property type="match status" value="1"/>
</dbReference>
<dbReference type="PROSITE" id="PS00031">
    <property type="entry name" value="NUCLEAR_REC_DBD_1"/>
    <property type="match status" value="1"/>
</dbReference>
<dbReference type="PRINTS" id="PR01292">
    <property type="entry name" value="RETNOICACIDR"/>
</dbReference>
<accession>A0A8C4Q499</accession>
<dbReference type="PANTHER" id="PTHR24085:SF9">
    <property type="match status" value="1"/>
</dbReference>
<dbReference type="GO" id="GO:0008270">
    <property type="term" value="F:zinc ion binding"/>
    <property type="evidence" value="ECO:0007669"/>
    <property type="project" value="UniProtKB-KW"/>
</dbReference>
<dbReference type="Gene3D" id="1.10.565.10">
    <property type="entry name" value="Retinoid X Receptor"/>
    <property type="match status" value="1"/>
</dbReference>
<evidence type="ECO:0000313" key="14">
    <source>
        <dbReference type="Proteomes" id="UP000694388"/>
    </source>
</evidence>
<evidence type="ECO:0000259" key="12">
    <source>
        <dbReference type="PROSITE" id="PS51843"/>
    </source>
</evidence>
<evidence type="ECO:0000259" key="11">
    <source>
        <dbReference type="PROSITE" id="PS51030"/>
    </source>
</evidence>
<dbReference type="PANTHER" id="PTHR24085">
    <property type="entry name" value="NUCLEAR HORMONE RECEPTOR"/>
    <property type="match status" value="1"/>
</dbReference>
<evidence type="ECO:0000256" key="2">
    <source>
        <dbReference type="ARBA" id="ARBA00022771"/>
    </source>
</evidence>
<dbReference type="InterPro" id="IPR003078">
    <property type="entry name" value="Retinoic_acid_rcpt"/>
</dbReference>
<name>A0A8C4Q499_EPTBU</name>
<organism evidence="13 14">
    <name type="scientific">Eptatretus burgeri</name>
    <name type="common">Inshore hagfish</name>
    <dbReference type="NCBI Taxonomy" id="7764"/>
    <lineage>
        <taxon>Eukaryota</taxon>
        <taxon>Metazoa</taxon>
        <taxon>Chordata</taxon>
        <taxon>Craniata</taxon>
        <taxon>Vertebrata</taxon>
        <taxon>Cyclostomata</taxon>
        <taxon>Myxini</taxon>
        <taxon>Myxiniformes</taxon>
        <taxon>Myxinidae</taxon>
        <taxon>Eptatretinae</taxon>
        <taxon>Eptatretus</taxon>
    </lineage>
</organism>
<dbReference type="Gene3D" id="3.30.50.10">
    <property type="entry name" value="Erythroid Transcription Factor GATA-1, subunit A"/>
    <property type="match status" value="1"/>
</dbReference>
<evidence type="ECO:0000256" key="6">
    <source>
        <dbReference type="ARBA" id="ARBA00023163"/>
    </source>
</evidence>
<dbReference type="SUPFAM" id="SSF48508">
    <property type="entry name" value="Nuclear receptor ligand-binding domain"/>
    <property type="match status" value="1"/>
</dbReference>
<dbReference type="InterPro" id="IPR013088">
    <property type="entry name" value="Znf_NHR/GATA"/>
</dbReference>
<keyword evidence="5 9" id="KW-0238">DNA-binding</keyword>
<sequence length="455" mass="50954">MDSHLLSPYLGVLSSLQQPFPFPYSTTCPFRHPSTSTLAYPTPLRPLYSALSLVAHEVQRPISSDDPTSAPSLFPCTDQTCTVCHDRSSGFHYGVSSCEGCKGFFRRSIQKRLSYKCLRDRCCAITKLTRNRCQFCRLQKCLQMGMAKEAVRNDRIKKPHEDSQHQEPAPPLAISKVERLIQLVLTAHQDTFPSLQQLNKYTVKSNNELQNKLDLGLWDKFSNLATGCIVKIVEFAKRLRPGFTSLSIADQITLLKAACLDILILRMCTRYSSAEDTMTFSDGLTLNRQQLHNAGLSPLTEHVFAFAWQLLALQIDQTEAALLSSLCLVCGDRADLKEPEAVEKLQESLLEALRLYVSRNRPSQPHAFPKLLMKITELRAISAKGAERVITLNLELPISMPPLIKEMLEPPRSPDSSSSPSTVSGCSTVSPAHRWQHIQEGCNRGFHHTEYGISQ</sequence>
<dbReference type="PROSITE" id="PS51843">
    <property type="entry name" value="NR_LBD"/>
    <property type="match status" value="1"/>
</dbReference>
<keyword evidence="14" id="KW-1185">Reference proteome</keyword>
<dbReference type="CDD" id="cd06916">
    <property type="entry name" value="NR_DBD_like"/>
    <property type="match status" value="1"/>
</dbReference>
<dbReference type="GO" id="GO:0005667">
    <property type="term" value="C:transcription regulator complex"/>
    <property type="evidence" value="ECO:0007669"/>
    <property type="project" value="TreeGrafter"/>
</dbReference>
<dbReference type="Ensembl" id="ENSEBUT00000010124.1">
    <property type="protein sequence ID" value="ENSEBUP00000009596.1"/>
    <property type="gene ID" value="ENSEBUG00000006167.1"/>
</dbReference>
<feature type="region of interest" description="Disordered" evidence="10">
    <location>
        <begin position="405"/>
        <end position="430"/>
    </location>
</feature>
<keyword evidence="7 9" id="KW-0675">Receptor</keyword>
<dbReference type="Proteomes" id="UP000694388">
    <property type="component" value="Unplaced"/>
</dbReference>
<evidence type="ECO:0000313" key="13">
    <source>
        <dbReference type="Ensembl" id="ENSEBUP00000009596.1"/>
    </source>
</evidence>
<dbReference type="SMART" id="SM00430">
    <property type="entry name" value="HOLI"/>
    <property type="match status" value="1"/>
</dbReference>
<dbReference type="GO" id="GO:0035259">
    <property type="term" value="F:nuclear glucocorticoid receptor binding"/>
    <property type="evidence" value="ECO:0007669"/>
    <property type="project" value="TreeGrafter"/>
</dbReference>
<evidence type="ECO:0000256" key="3">
    <source>
        <dbReference type="ARBA" id="ARBA00022833"/>
    </source>
</evidence>
<keyword evidence="2 9" id="KW-0863">Zinc-finger</keyword>
<comment type="similarity">
    <text evidence="9">Belongs to the nuclear hormone receptor family.</text>
</comment>
<keyword evidence="1 9" id="KW-0479">Metal-binding</keyword>
<dbReference type="InterPro" id="IPR000536">
    <property type="entry name" value="Nucl_hrmn_rcpt_lig-bd"/>
</dbReference>
<dbReference type="GO" id="GO:0004879">
    <property type="term" value="F:nuclear receptor activity"/>
    <property type="evidence" value="ECO:0007669"/>
    <property type="project" value="InterPro"/>
</dbReference>
<dbReference type="FunFam" id="1.10.565.10:FF:000073">
    <property type="entry name" value="Retinoic acid receptor beta"/>
    <property type="match status" value="1"/>
</dbReference>
<reference evidence="13" key="2">
    <citation type="submission" date="2025-09" db="UniProtKB">
        <authorList>
            <consortium name="Ensembl"/>
        </authorList>
    </citation>
    <scope>IDENTIFICATION</scope>
</reference>
<evidence type="ECO:0000256" key="5">
    <source>
        <dbReference type="ARBA" id="ARBA00023125"/>
    </source>
</evidence>
<dbReference type="GO" id="GO:0048384">
    <property type="term" value="P:retinoic acid receptor signaling pathway"/>
    <property type="evidence" value="ECO:0007669"/>
    <property type="project" value="InterPro"/>
</dbReference>
<dbReference type="GO" id="GO:0000978">
    <property type="term" value="F:RNA polymerase II cis-regulatory region sequence-specific DNA binding"/>
    <property type="evidence" value="ECO:0007669"/>
    <property type="project" value="TreeGrafter"/>
</dbReference>
<evidence type="ECO:0000256" key="7">
    <source>
        <dbReference type="ARBA" id="ARBA00023170"/>
    </source>
</evidence>
<evidence type="ECO:0000256" key="4">
    <source>
        <dbReference type="ARBA" id="ARBA00023015"/>
    </source>
</evidence>
<evidence type="ECO:0000256" key="8">
    <source>
        <dbReference type="ARBA" id="ARBA00023242"/>
    </source>
</evidence>
<dbReference type="GO" id="GO:0071376">
    <property type="term" value="P:cellular response to corticotropin-releasing hormone stimulus"/>
    <property type="evidence" value="ECO:0007669"/>
    <property type="project" value="TreeGrafter"/>
</dbReference>
<dbReference type="GO" id="GO:0005634">
    <property type="term" value="C:nucleus"/>
    <property type="evidence" value="ECO:0007669"/>
    <property type="project" value="UniProtKB-SubCell"/>
</dbReference>
<feature type="domain" description="NR LBD" evidence="12">
    <location>
        <begin position="176"/>
        <end position="411"/>
    </location>
</feature>
<dbReference type="GeneTree" id="ENSGT00940000156458"/>
<reference evidence="13" key="1">
    <citation type="submission" date="2025-08" db="UniProtKB">
        <authorList>
            <consortium name="Ensembl"/>
        </authorList>
    </citation>
    <scope>IDENTIFICATION</scope>
</reference>
<evidence type="ECO:0000256" key="10">
    <source>
        <dbReference type="SAM" id="MobiDB-lite"/>
    </source>
</evidence>
<dbReference type="InterPro" id="IPR001723">
    <property type="entry name" value="Nuclear_hrmn_rcpt"/>
</dbReference>
<comment type="subcellular location">
    <subcellularLocation>
        <location evidence="9">Nucleus</location>
    </subcellularLocation>
</comment>
<evidence type="ECO:0000256" key="9">
    <source>
        <dbReference type="RuleBase" id="RU004334"/>
    </source>
</evidence>
<dbReference type="InterPro" id="IPR001628">
    <property type="entry name" value="Znf_hrmn_rcpt"/>
</dbReference>
<dbReference type="InterPro" id="IPR035500">
    <property type="entry name" value="NHR-like_dom_sf"/>
</dbReference>